<protein>
    <submittedName>
        <fullName evidence="1">Uncharacterized protein</fullName>
    </submittedName>
</protein>
<proteinExistence type="predicted"/>
<dbReference type="AlphaFoldDB" id="A0A9D3Y6F3"/>
<keyword evidence="2" id="KW-1185">Reference proteome</keyword>
<gene>
    <name evidence="1" type="ORF">DPMN_192512</name>
</gene>
<name>A0A9D3Y6F3_DREPO</name>
<dbReference type="Proteomes" id="UP000828390">
    <property type="component" value="Unassembled WGS sequence"/>
</dbReference>
<reference evidence="1" key="1">
    <citation type="journal article" date="2019" name="bioRxiv">
        <title>The Genome of the Zebra Mussel, Dreissena polymorpha: A Resource for Invasive Species Research.</title>
        <authorList>
            <person name="McCartney M.A."/>
            <person name="Auch B."/>
            <person name="Kono T."/>
            <person name="Mallez S."/>
            <person name="Zhang Y."/>
            <person name="Obille A."/>
            <person name="Becker A."/>
            <person name="Abrahante J.E."/>
            <person name="Garbe J."/>
            <person name="Badalamenti J.P."/>
            <person name="Herman A."/>
            <person name="Mangelson H."/>
            <person name="Liachko I."/>
            <person name="Sullivan S."/>
            <person name="Sone E.D."/>
            <person name="Koren S."/>
            <person name="Silverstein K.A.T."/>
            <person name="Beckman K.B."/>
            <person name="Gohl D.M."/>
        </authorList>
    </citation>
    <scope>NUCLEOTIDE SEQUENCE</scope>
    <source>
        <strain evidence="1">Duluth1</strain>
        <tissue evidence="1">Whole animal</tissue>
    </source>
</reference>
<evidence type="ECO:0000313" key="1">
    <source>
        <dbReference type="EMBL" id="KAH3693111.1"/>
    </source>
</evidence>
<dbReference type="EMBL" id="JAIWYP010000017">
    <property type="protein sequence ID" value="KAH3693111.1"/>
    <property type="molecule type" value="Genomic_DNA"/>
</dbReference>
<sequence length="86" mass="9574">MHAKYEVAIFNIAKVLANVKVGANQQTNRQGKNNMSPTIVVGDIKAEDVQSYKAVLGIARKHEPPAICQWELNPTTIKRNSDKDKE</sequence>
<organism evidence="1 2">
    <name type="scientific">Dreissena polymorpha</name>
    <name type="common">Zebra mussel</name>
    <name type="synonym">Mytilus polymorpha</name>
    <dbReference type="NCBI Taxonomy" id="45954"/>
    <lineage>
        <taxon>Eukaryota</taxon>
        <taxon>Metazoa</taxon>
        <taxon>Spiralia</taxon>
        <taxon>Lophotrochozoa</taxon>
        <taxon>Mollusca</taxon>
        <taxon>Bivalvia</taxon>
        <taxon>Autobranchia</taxon>
        <taxon>Heteroconchia</taxon>
        <taxon>Euheterodonta</taxon>
        <taxon>Imparidentia</taxon>
        <taxon>Neoheterodontei</taxon>
        <taxon>Myida</taxon>
        <taxon>Dreissenoidea</taxon>
        <taxon>Dreissenidae</taxon>
        <taxon>Dreissena</taxon>
    </lineage>
</organism>
<accession>A0A9D3Y6F3</accession>
<evidence type="ECO:0000313" key="2">
    <source>
        <dbReference type="Proteomes" id="UP000828390"/>
    </source>
</evidence>
<comment type="caution">
    <text evidence="1">The sequence shown here is derived from an EMBL/GenBank/DDBJ whole genome shotgun (WGS) entry which is preliminary data.</text>
</comment>
<reference evidence="1" key="2">
    <citation type="submission" date="2020-11" db="EMBL/GenBank/DDBJ databases">
        <authorList>
            <person name="McCartney M.A."/>
            <person name="Auch B."/>
            <person name="Kono T."/>
            <person name="Mallez S."/>
            <person name="Becker A."/>
            <person name="Gohl D.M."/>
            <person name="Silverstein K.A.T."/>
            <person name="Koren S."/>
            <person name="Bechman K.B."/>
            <person name="Herman A."/>
            <person name="Abrahante J.E."/>
            <person name="Garbe J."/>
        </authorList>
    </citation>
    <scope>NUCLEOTIDE SEQUENCE</scope>
    <source>
        <strain evidence="1">Duluth1</strain>
        <tissue evidence="1">Whole animal</tissue>
    </source>
</reference>